<gene>
    <name evidence="1" type="ORF">rCG_41668</name>
</gene>
<proteinExistence type="predicted"/>
<dbReference type="Proteomes" id="UP000234681">
    <property type="component" value="Chromosome 2"/>
</dbReference>
<organism evidence="1 2">
    <name type="scientific">Rattus norvegicus</name>
    <name type="common">Rat</name>
    <dbReference type="NCBI Taxonomy" id="10116"/>
    <lineage>
        <taxon>Eukaryota</taxon>
        <taxon>Metazoa</taxon>
        <taxon>Chordata</taxon>
        <taxon>Craniata</taxon>
        <taxon>Vertebrata</taxon>
        <taxon>Euteleostomi</taxon>
        <taxon>Mammalia</taxon>
        <taxon>Eutheria</taxon>
        <taxon>Euarchontoglires</taxon>
        <taxon>Glires</taxon>
        <taxon>Rodentia</taxon>
        <taxon>Myomorpha</taxon>
        <taxon>Muroidea</taxon>
        <taxon>Muridae</taxon>
        <taxon>Murinae</taxon>
        <taxon>Rattus</taxon>
    </lineage>
</organism>
<sequence>MKENLTACFGLRVQTSLLLRKSSFPFAESSCFVIAGPCKKFARRSPEVEGPCILSTHMTVYCVHVWCPWKSEEGTGFPGTSITDSMMASWFTP</sequence>
<evidence type="ECO:0000313" key="2">
    <source>
        <dbReference type="Proteomes" id="UP000234681"/>
    </source>
</evidence>
<accession>A6IHV0</accession>
<dbReference type="AlphaFoldDB" id="A6IHV0"/>
<reference evidence="2" key="1">
    <citation type="submission" date="2005-09" db="EMBL/GenBank/DDBJ databases">
        <authorList>
            <person name="Mural R.J."/>
            <person name="Li P.W."/>
            <person name="Adams M.D."/>
            <person name="Amanatides P.G."/>
            <person name="Baden-Tillson H."/>
            <person name="Barnstead M."/>
            <person name="Chin S.H."/>
            <person name="Dew I."/>
            <person name="Evans C.A."/>
            <person name="Ferriera S."/>
            <person name="Flanigan M."/>
            <person name="Fosler C."/>
            <person name="Glodek A."/>
            <person name="Gu Z."/>
            <person name="Holt R.A."/>
            <person name="Jennings D."/>
            <person name="Kraft C.L."/>
            <person name="Lu F."/>
            <person name="Nguyen T."/>
            <person name="Nusskern D.R."/>
            <person name="Pfannkoch C.M."/>
            <person name="Sitter C."/>
            <person name="Sutton G.G."/>
            <person name="Venter J.C."/>
            <person name="Wang Z."/>
            <person name="Woodage T."/>
            <person name="Zheng X.H."/>
            <person name="Zhong F."/>
        </authorList>
    </citation>
    <scope>NUCLEOTIDE SEQUENCE [LARGE SCALE GENOMIC DNA]</scope>
    <source>
        <strain>BN</strain>
        <strain evidence="2">Sprague-Dawley</strain>
    </source>
</reference>
<name>A6IHV0_RAT</name>
<evidence type="ECO:0000313" key="1">
    <source>
        <dbReference type="EMBL" id="EDM01243.1"/>
    </source>
</evidence>
<dbReference type="EMBL" id="CH473961">
    <property type="protein sequence ID" value="EDM01243.1"/>
    <property type="molecule type" value="Genomic_DNA"/>
</dbReference>
<protein>
    <submittedName>
        <fullName evidence="1">RCG41668, isoform CRA_c</fullName>
    </submittedName>
</protein>